<evidence type="ECO:0000256" key="1">
    <source>
        <dbReference type="SAM" id="MobiDB-lite"/>
    </source>
</evidence>
<keyword evidence="3" id="KW-1185">Reference proteome</keyword>
<feature type="compositionally biased region" description="Acidic residues" evidence="1">
    <location>
        <begin position="80"/>
        <end position="89"/>
    </location>
</feature>
<sequence>MLYSFSDPEHHSTNKGYCLQDISNNVIDKESWNLRDILSYVDGQANVEVEEKNIQNMEDDSRGDENRREPMKNDANQIIEETEIVEEENETKGYEEADPYETVEGHTNKGEERKRKKYKLSKEVRAETKKNKVISLHKVREGCIN</sequence>
<name>A0A9P0K816_ACAOB</name>
<protein>
    <submittedName>
        <fullName evidence="2">Uncharacterized protein</fullName>
    </submittedName>
</protein>
<organism evidence="2 3">
    <name type="scientific">Acanthoscelides obtectus</name>
    <name type="common">Bean weevil</name>
    <name type="synonym">Bruchus obtectus</name>
    <dbReference type="NCBI Taxonomy" id="200917"/>
    <lineage>
        <taxon>Eukaryota</taxon>
        <taxon>Metazoa</taxon>
        <taxon>Ecdysozoa</taxon>
        <taxon>Arthropoda</taxon>
        <taxon>Hexapoda</taxon>
        <taxon>Insecta</taxon>
        <taxon>Pterygota</taxon>
        <taxon>Neoptera</taxon>
        <taxon>Endopterygota</taxon>
        <taxon>Coleoptera</taxon>
        <taxon>Polyphaga</taxon>
        <taxon>Cucujiformia</taxon>
        <taxon>Chrysomeloidea</taxon>
        <taxon>Chrysomelidae</taxon>
        <taxon>Bruchinae</taxon>
        <taxon>Bruchini</taxon>
        <taxon>Acanthoscelides</taxon>
    </lineage>
</organism>
<feature type="compositionally biased region" description="Basic and acidic residues" evidence="1">
    <location>
        <begin position="103"/>
        <end position="113"/>
    </location>
</feature>
<proteinExistence type="predicted"/>
<dbReference type="OrthoDB" id="10635264at2759"/>
<evidence type="ECO:0000313" key="3">
    <source>
        <dbReference type="Proteomes" id="UP001152888"/>
    </source>
</evidence>
<feature type="compositionally biased region" description="Basic and acidic residues" evidence="1">
    <location>
        <begin position="49"/>
        <end position="72"/>
    </location>
</feature>
<evidence type="ECO:0000313" key="2">
    <source>
        <dbReference type="EMBL" id="CAH1969574.1"/>
    </source>
</evidence>
<dbReference type="AlphaFoldDB" id="A0A9P0K816"/>
<reference evidence="2" key="1">
    <citation type="submission" date="2022-03" db="EMBL/GenBank/DDBJ databases">
        <authorList>
            <person name="Sayadi A."/>
        </authorList>
    </citation>
    <scope>NUCLEOTIDE SEQUENCE</scope>
</reference>
<dbReference type="EMBL" id="CAKOFQ010006765">
    <property type="protein sequence ID" value="CAH1969574.1"/>
    <property type="molecule type" value="Genomic_DNA"/>
</dbReference>
<comment type="caution">
    <text evidence="2">The sequence shown here is derived from an EMBL/GenBank/DDBJ whole genome shotgun (WGS) entry which is preliminary data.</text>
</comment>
<accession>A0A9P0K816</accession>
<dbReference type="Proteomes" id="UP001152888">
    <property type="component" value="Unassembled WGS sequence"/>
</dbReference>
<gene>
    <name evidence="2" type="ORF">ACAOBT_LOCUS8485</name>
</gene>
<feature type="region of interest" description="Disordered" evidence="1">
    <location>
        <begin position="48"/>
        <end position="117"/>
    </location>
</feature>